<organism evidence="3 4">
    <name type="scientific">Belnapia mucosa</name>
    <dbReference type="NCBI Taxonomy" id="2804532"/>
    <lineage>
        <taxon>Bacteria</taxon>
        <taxon>Pseudomonadati</taxon>
        <taxon>Pseudomonadota</taxon>
        <taxon>Alphaproteobacteria</taxon>
        <taxon>Acetobacterales</taxon>
        <taxon>Roseomonadaceae</taxon>
        <taxon>Belnapia</taxon>
    </lineage>
</organism>
<keyword evidence="4" id="KW-1185">Reference proteome</keyword>
<feature type="domain" description="Dicarboxylate carrier MatC N-terminal" evidence="2">
    <location>
        <begin position="1"/>
        <end position="149"/>
    </location>
</feature>
<comment type="caution">
    <text evidence="3">The sequence shown here is derived from an EMBL/GenBank/DDBJ whole genome shotgun (WGS) entry which is preliminary data.</text>
</comment>
<dbReference type="EMBL" id="JAEUXJ010000010">
    <property type="protein sequence ID" value="MBL6457720.1"/>
    <property type="molecule type" value="Genomic_DNA"/>
</dbReference>
<evidence type="ECO:0000259" key="2">
    <source>
        <dbReference type="Pfam" id="PF07158"/>
    </source>
</evidence>
<accession>A0ABS1V7U5</accession>
<dbReference type="RefSeq" id="WP_202827468.1">
    <property type="nucleotide sequence ID" value="NZ_JAEUXJ010000010.1"/>
</dbReference>
<keyword evidence="1" id="KW-0472">Membrane</keyword>
<protein>
    <recommendedName>
        <fullName evidence="2">Dicarboxylate carrier MatC N-terminal domain-containing protein</fullName>
    </recommendedName>
</protein>
<gene>
    <name evidence="3" type="ORF">JMJ55_20495</name>
</gene>
<keyword evidence="1" id="KW-0812">Transmembrane</keyword>
<feature type="transmembrane region" description="Helical" evidence="1">
    <location>
        <begin position="416"/>
        <end position="437"/>
    </location>
</feature>
<feature type="transmembrane region" description="Helical" evidence="1">
    <location>
        <begin position="135"/>
        <end position="156"/>
    </location>
</feature>
<feature type="transmembrane region" description="Helical" evidence="1">
    <location>
        <begin position="176"/>
        <end position="195"/>
    </location>
</feature>
<keyword evidence="1" id="KW-1133">Transmembrane helix</keyword>
<feature type="transmembrane region" description="Helical" evidence="1">
    <location>
        <begin position="372"/>
        <end position="395"/>
    </location>
</feature>
<dbReference type="PANTHER" id="PTHR42826">
    <property type="entry name" value="DICARBOXYLATE TRANSPORTER 2.1, CHLOROPLASTIC"/>
    <property type="match status" value="1"/>
</dbReference>
<dbReference type="Pfam" id="PF07158">
    <property type="entry name" value="MatC_N"/>
    <property type="match status" value="1"/>
</dbReference>
<evidence type="ECO:0000313" key="3">
    <source>
        <dbReference type="EMBL" id="MBL6457720.1"/>
    </source>
</evidence>
<reference evidence="3 4" key="1">
    <citation type="submission" date="2021-01" db="EMBL/GenBank/DDBJ databases">
        <title>Belnapia mucosa sp. nov. and Belnapia arida sp. nov., isolated from the Tabernas Desert (Almeria, Spain).</title>
        <authorList>
            <person name="Molina-Menor E."/>
            <person name="Vidal-Verdu A."/>
            <person name="Calonge A."/>
            <person name="Satari L."/>
            <person name="Pereto Magraner J."/>
            <person name="Porcar Miralles M."/>
        </authorList>
    </citation>
    <scope>NUCLEOTIDE SEQUENCE [LARGE SCALE GENOMIC DNA]</scope>
    <source>
        <strain evidence="3 4">T6</strain>
    </source>
</reference>
<feature type="transmembrane region" description="Helical" evidence="1">
    <location>
        <begin position="6"/>
        <end position="36"/>
    </location>
</feature>
<dbReference type="InterPro" id="IPR009827">
    <property type="entry name" value="MatC_N"/>
</dbReference>
<proteinExistence type="predicted"/>
<feature type="transmembrane region" description="Helical" evidence="1">
    <location>
        <begin position="48"/>
        <end position="70"/>
    </location>
</feature>
<name>A0ABS1V7U5_9PROT</name>
<feature type="transmembrane region" description="Helical" evidence="1">
    <location>
        <begin position="252"/>
        <end position="283"/>
    </location>
</feature>
<feature type="transmembrane region" description="Helical" evidence="1">
    <location>
        <begin position="333"/>
        <end position="360"/>
    </location>
</feature>
<evidence type="ECO:0000256" key="1">
    <source>
        <dbReference type="SAM" id="Phobius"/>
    </source>
</evidence>
<feature type="transmembrane region" description="Helical" evidence="1">
    <location>
        <begin position="90"/>
        <end position="123"/>
    </location>
</feature>
<dbReference type="Proteomes" id="UP000606490">
    <property type="component" value="Unassembled WGS sequence"/>
</dbReference>
<dbReference type="InterPro" id="IPR030676">
    <property type="entry name" value="CitT-rel"/>
</dbReference>
<sequence>MSPQAASILGLVVMFVVATALPINMGALALAMAFLIGSFVVGMPADRIIAGFPGDLFVTLVGITYLFAIAQKNGTIDWLVHQAVRAVRGHIAAIPWVMFAVAAALTAVGAVSPAACAILAPVALQFARAYGISPLMMGLVVIHGAQGGGFSPISIYGGITNQIVARSGLPVGETSLFLASLGYNLLCAIAVFFLFGGRALLARRAAADGVTGDEHGPGGLPMSGHGTSADAVLATPSHPSAARLDAQQAATLIGLAALAIGALAFSLNVGLVAVTVAVALTLIAPNEQKGAVDKIGWSTILLVGGVVTYVGVLQKSGAIDQVGQGVSGMGAPLLAALLLCYIGGVVSAFASSVGVLGAIIPLAVPFLQQGQIGTAGMIAALAVSSTVVDVSPFSTNGALVVANAEPGERESVYRRFLIYSIVIVLAGPPLAWLFFILPGWM</sequence>
<evidence type="ECO:0000313" key="4">
    <source>
        <dbReference type="Proteomes" id="UP000606490"/>
    </source>
</evidence>
<feature type="transmembrane region" description="Helical" evidence="1">
    <location>
        <begin position="295"/>
        <end position="312"/>
    </location>
</feature>